<protein>
    <recommendedName>
        <fullName evidence="2 7">60S ribosomal export protein NMD3</fullName>
    </recommendedName>
</protein>
<feature type="region of interest" description="Disordered" evidence="8">
    <location>
        <begin position="493"/>
        <end position="552"/>
    </location>
</feature>
<keyword evidence="5 7" id="KW-0653">Protein transport</keyword>
<accession>A0ABR3JXE9</accession>
<feature type="compositionally biased region" description="Acidic residues" evidence="8">
    <location>
        <begin position="536"/>
        <end position="552"/>
    </location>
</feature>
<organism evidence="12 13">
    <name type="scientific">Hohenbuehelia grisea</name>
    <dbReference type="NCBI Taxonomy" id="104357"/>
    <lineage>
        <taxon>Eukaryota</taxon>
        <taxon>Fungi</taxon>
        <taxon>Dikarya</taxon>
        <taxon>Basidiomycota</taxon>
        <taxon>Agaricomycotina</taxon>
        <taxon>Agaricomycetes</taxon>
        <taxon>Agaricomycetidae</taxon>
        <taxon>Agaricales</taxon>
        <taxon>Pleurotineae</taxon>
        <taxon>Pleurotaceae</taxon>
        <taxon>Hohenbuehelia</taxon>
    </lineage>
</organism>
<reference evidence="13" key="1">
    <citation type="submission" date="2024-06" db="EMBL/GenBank/DDBJ databases">
        <title>Multi-omics analyses provide insights into the biosynthesis of the anticancer antibiotic pleurotin in Hohenbuehelia grisea.</title>
        <authorList>
            <person name="Weaver J.A."/>
            <person name="Alberti F."/>
        </authorList>
    </citation>
    <scope>NUCLEOTIDE SEQUENCE [LARGE SCALE GENOMIC DNA]</scope>
    <source>
        <strain evidence="13">T-177</strain>
    </source>
</reference>
<evidence type="ECO:0000256" key="7">
    <source>
        <dbReference type="RuleBase" id="RU364108"/>
    </source>
</evidence>
<dbReference type="PANTHER" id="PTHR12746">
    <property type="entry name" value="NONSENSE-MEDIATED MRNA DECAY PROTEIN 3"/>
    <property type="match status" value="1"/>
</dbReference>
<dbReference type="PANTHER" id="PTHR12746:SF2">
    <property type="entry name" value="60S RIBOSOMAL EXPORT PROTEIN NMD3"/>
    <property type="match status" value="1"/>
</dbReference>
<comment type="caution">
    <text evidence="12">The sequence shown here is derived from an EMBL/GenBank/DDBJ whole genome shotgun (WGS) entry which is preliminary data.</text>
</comment>
<dbReference type="Pfam" id="PF04981">
    <property type="entry name" value="NMD3"/>
    <property type="match status" value="1"/>
</dbReference>
<comment type="function">
    <text evidence="7">Acts as an adapter for the XPO1/CRM1-mediated export of the 60S ribosomal subunit.</text>
</comment>
<dbReference type="Pfam" id="PF21192">
    <property type="entry name" value="OB_NMD3"/>
    <property type="match status" value="1"/>
</dbReference>
<evidence type="ECO:0000256" key="4">
    <source>
        <dbReference type="ARBA" id="ARBA00022490"/>
    </source>
</evidence>
<feature type="compositionally biased region" description="Gly residues" evidence="8">
    <location>
        <begin position="442"/>
        <end position="452"/>
    </location>
</feature>
<keyword evidence="13" id="KW-1185">Reference proteome</keyword>
<dbReference type="InterPro" id="IPR048898">
    <property type="entry name" value="OB_NMD3"/>
</dbReference>
<comment type="similarity">
    <text evidence="1 7">Belongs to the NMD3 family.</text>
</comment>
<dbReference type="InterPro" id="IPR039768">
    <property type="entry name" value="Nmd3"/>
</dbReference>
<feature type="domain" description="60S ribosomal export protein NMD3 OB-fold" evidence="10">
    <location>
        <begin position="309"/>
        <end position="413"/>
    </location>
</feature>
<dbReference type="EMBL" id="JASNQZ010000002">
    <property type="protein sequence ID" value="KAL0959807.1"/>
    <property type="molecule type" value="Genomic_DNA"/>
</dbReference>
<keyword evidence="6 7" id="KW-0539">Nucleus</keyword>
<evidence type="ECO:0000259" key="9">
    <source>
        <dbReference type="Pfam" id="PF04981"/>
    </source>
</evidence>
<name>A0ABR3JXE9_9AGAR</name>
<evidence type="ECO:0000313" key="13">
    <source>
        <dbReference type="Proteomes" id="UP001556367"/>
    </source>
</evidence>
<proteinExistence type="inferred from homology"/>
<evidence type="ECO:0000256" key="2">
    <source>
        <dbReference type="ARBA" id="ARBA00017035"/>
    </source>
</evidence>
<evidence type="ECO:0000313" key="12">
    <source>
        <dbReference type="EMBL" id="KAL0959807.1"/>
    </source>
</evidence>
<evidence type="ECO:0000259" key="10">
    <source>
        <dbReference type="Pfam" id="PF21192"/>
    </source>
</evidence>
<keyword evidence="4 7" id="KW-0963">Cytoplasm</keyword>
<evidence type="ECO:0000256" key="5">
    <source>
        <dbReference type="ARBA" id="ARBA00022927"/>
    </source>
</evidence>
<evidence type="ECO:0000259" key="11">
    <source>
        <dbReference type="Pfam" id="PF21193"/>
    </source>
</evidence>
<feature type="region of interest" description="Disordered" evidence="8">
    <location>
        <begin position="420"/>
        <end position="455"/>
    </location>
</feature>
<sequence>MEFVPAPAVHRVLCADCGIPIEPNSANLCVGCLRNSIDITEGIPKQSSVSFCRNCERFLSPPQSWSLARPESAELLSICLKKLKGLNKVRLTEAHFIWTEPHSKRLRVSLTIQKEVLVNTILEQVFEVEYLVQHGQCPDCARLAAKNTWKALVQVRQKVSHKRTFLFLEQLILKHGAQKDTISVKEVRDGLDFFYSSRSHAIKMVDFLNSVVPVRSKSSEQLLSSDTHSNTANFKYTYSVEIVPVCKDDLVCIPPKQARQMANISPLTICSRVGNSLQLLDPATLQVAEITSHVYWRQPFEALASVTDLVEFTVLDIEPDGRTRGKWVLADAQVALSGAFRSSSKADEEEEGMMDYEATGMTNQIYHTRTHLGGILQPGDAVMGYHLTNANFNSDDFATIPTARIPDIILVRKTYPNRRKKNKPRNWKLRSIGKEAGEEGETGSGRGVVGRMGGRDQKKVDEDYELFLRDLEEDPELRGAVNLYKTGDVKMAAPAESKGKKARQYGMDVDEELPTPAEQEDDEPDFPEVQLNELLEGFDEMTLGDDEEEPTE</sequence>
<evidence type="ECO:0000256" key="3">
    <source>
        <dbReference type="ARBA" id="ARBA00022448"/>
    </source>
</evidence>
<dbReference type="InterPro" id="IPR007064">
    <property type="entry name" value="Nmd3_N"/>
</dbReference>
<evidence type="ECO:0000256" key="6">
    <source>
        <dbReference type="ARBA" id="ARBA00023242"/>
    </source>
</evidence>
<feature type="domain" description="60S ribosomal export protein NMD3 SH3" evidence="11">
    <location>
        <begin position="245"/>
        <end position="292"/>
    </location>
</feature>
<keyword evidence="3 7" id="KW-0813">Transport</keyword>
<dbReference type="InterPro" id="IPR048899">
    <property type="entry name" value="NMD_SH3"/>
</dbReference>
<feature type="domain" description="Nmd3 N-terminal" evidence="9">
    <location>
        <begin position="14"/>
        <end position="242"/>
    </location>
</feature>
<evidence type="ECO:0000256" key="1">
    <source>
        <dbReference type="ARBA" id="ARBA00009794"/>
    </source>
</evidence>
<evidence type="ECO:0000256" key="8">
    <source>
        <dbReference type="SAM" id="MobiDB-lite"/>
    </source>
</evidence>
<feature type="compositionally biased region" description="Acidic residues" evidence="8">
    <location>
        <begin position="508"/>
        <end position="526"/>
    </location>
</feature>
<gene>
    <name evidence="12" type="ORF">HGRIS_011488</name>
</gene>
<comment type="subcellular location">
    <subcellularLocation>
        <location evidence="7">Cytoplasm</location>
    </subcellularLocation>
    <subcellularLocation>
        <location evidence="7">Nucleus</location>
    </subcellularLocation>
</comment>
<dbReference type="Pfam" id="PF21193">
    <property type="entry name" value="NMD_SH3"/>
    <property type="match status" value="1"/>
</dbReference>
<dbReference type="Proteomes" id="UP001556367">
    <property type="component" value="Unassembled WGS sequence"/>
</dbReference>